<sequence length="72" mass="8078">MPRGPTAPGEQALMQRGGRFRTTEASLPIYSPNAPNRVRRPISLLHSPSYRLGFFDAQELRGNIVQSIPWTD</sequence>
<reference evidence="1 2" key="1">
    <citation type="submission" date="2014-09" db="EMBL/GenBank/DDBJ databases">
        <authorList>
            <person name="Magalhaes I.L.F."/>
            <person name="Oliveira U."/>
            <person name="Santos F.R."/>
            <person name="Vidigal T.H.D.A."/>
            <person name="Brescovit A.D."/>
            <person name="Santos A.J."/>
        </authorList>
    </citation>
    <scope>NUCLEOTIDE SEQUENCE [LARGE SCALE GENOMIC DNA]</scope>
</reference>
<accession>A0A0P1BQ93</accession>
<evidence type="ECO:0000313" key="1">
    <source>
        <dbReference type="EMBL" id="CEH19007.1"/>
    </source>
</evidence>
<keyword evidence="2" id="KW-1185">Reference proteome</keyword>
<dbReference type="Proteomes" id="UP000054845">
    <property type="component" value="Unassembled WGS sequence"/>
</dbReference>
<dbReference type="EMBL" id="CCYA01000276">
    <property type="protein sequence ID" value="CEH19007.1"/>
    <property type="molecule type" value="Genomic_DNA"/>
</dbReference>
<protein>
    <submittedName>
        <fullName evidence="1">Uncharacterized protein</fullName>
    </submittedName>
</protein>
<name>A0A0P1BQ93_9BASI</name>
<proteinExistence type="predicted"/>
<evidence type="ECO:0000313" key="2">
    <source>
        <dbReference type="Proteomes" id="UP000054845"/>
    </source>
</evidence>
<dbReference type="AlphaFoldDB" id="A0A0P1BQ93"/>
<organism evidence="1 2">
    <name type="scientific">Ceraceosorus bombacis</name>
    <dbReference type="NCBI Taxonomy" id="401625"/>
    <lineage>
        <taxon>Eukaryota</taxon>
        <taxon>Fungi</taxon>
        <taxon>Dikarya</taxon>
        <taxon>Basidiomycota</taxon>
        <taxon>Ustilaginomycotina</taxon>
        <taxon>Exobasidiomycetes</taxon>
        <taxon>Ceraceosorales</taxon>
        <taxon>Ceraceosoraceae</taxon>
        <taxon>Ceraceosorus</taxon>
    </lineage>
</organism>